<gene>
    <name evidence="2" type="ORF">E0486_05015</name>
</gene>
<dbReference type="Proteomes" id="UP000295164">
    <property type="component" value="Unassembled WGS sequence"/>
</dbReference>
<sequence>MNEFLLEAPQQVLGQNVRIGKGTRILAESVELGDGVQIGDGVEITCDRLVLGAGSKIASHTHLLAPEITLGEGCSIGRNVEAELNEYLRLGKLSVIGSNCVIAGQGVSSGDYLWLKNGVIIGGGGCSGPNSYLHMGHGVTIIDKCYINLSEEVTIGDNVALSYNVVILTHGAWQPVLYGFPAQFGPVRIGSGSVIYLNSVILPGVTLGEHVTIGAQSLVNRDVPAHHLAAGTPAKVVKNMESFTKPLPLPEIDRILTGVLSDYAGTLAPKEVELLELHAGGNPVLVKLKHGGTTRTIAYYKGAEAAAEPVAADITLSFRPLDDAEKGTAHFNLQSMEIEGELDLVGEDLRDYIRRRAIRFLNGKPFKTIVIANVRRLRARRAGA</sequence>
<dbReference type="RefSeq" id="WP_131851051.1">
    <property type="nucleotide sequence ID" value="NZ_SKFH01000005.1"/>
</dbReference>
<protein>
    <recommendedName>
        <fullName evidence="4">Acyltransferase</fullName>
    </recommendedName>
</protein>
<dbReference type="Gene3D" id="2.160.10.10">
    <property type="entry name" value="Hexapeptide repeat proteins"/>
    <property type="match status" value="3"/>
</dbReference>
<evidence type="ECO:0008006" key="4">
    <source>
        <dbReference type="Google" id="ProtNLM"/>
    </source>
</evidence>
<evidence type="ECO:0000256" key="1">
    <source>
        <dbReference type="ARBA" id="ARBA00007274"/>
    </source>
</evidence>
<keyword evidence="3" id="KW-1185">Reference proteome</keyword>
<dbReference type="Pfam" id="PF14602">
    <property type="entry name" value="Hexapep_2"/>
    <property type="match status" value="1"/>
</dbReference>
<dbReference type="InterPro" id="IPR050179">
    <property type="entry name" value="Trans_hexapeptide_repeat"/>
</dbReference>
<dbReference type="SUPFAM" id="SSF51161">
    <property type="entry name" value="Trimeric LpxA-like enzymes"/>
    <property type="match status" value="1"/>
</dbReference>
<evidence type="ECO:0000313" key="2">
    <source>
        <dbReference type="EMBL" id="TCZ73646.1"/>
    </source>
</evidence>
<dbReference type="CDD" id="cd04647">
    <property type="entry name" value="LbH_MAT_like"/>
    <property type="match status" value="1"/>
</dbReference>
<comment type="similarity">
    <text evidence="1">Belongs to the transferase hexapeptide repeat family.</text>
</comment>
<name>A0A4R4E2G5_9BACT</name>
<dbReference type="Pfam" id="PF00132">
    <property type="entry name" value="Hexapep"/>
    <property type="match status" value="1"/>
</dbReference>
<accession>A0A4R4E2G5</accession>
<proteinExistence type="inferred from homology"/>
<evidence type="ECO:0000313" key="3">
    <source>
        <dbReference type="Proteomes" id="UP000295164"/>
    </source>
</evidence>
<reference evidence="2 3" key="1">
    <citation type="submission" date="2019-03" db="EMBL/GenBank/DDBJ databases">
        <authorList>
            <person name="Kim M.K.M."/>
        </authorList>
    </citation>
    <scope>NUCLEOTIDE SEQUENCE [LARGE SCALE GENOMIC DNA]</scope>
    <source>
        <strain evidence="2 3">17J68-15</strain>
    </source>
</reference>
<dbReference type="InterPro" id="IPR011004">
    <property type="entry name" value="Trimer_LpxA-like_sf"/>
</dbReference>
<dbReference type="InterPro" id="IPR001451">
    <property type="entry name" value="Hexapep"/>
</dbReference>
<dbReference type="PANTHER" id="PTHR43300">
    <property type="entry name" value="ACETYLTRANSFERASE"/>
    <property type="match status" value="1"/>
</dbReference>
<dbReference type="OrthoDB" id="9812571at2"/>
<comment type="caution">
    <text evidence="2">The sequence shown here is derived from an EMBL/GenBank/DDBJ whole genome shotgun (WGS) entry which is preliminary data.</text>
</comment>
<dbReference type="AlphaFoldDB" id="A0A4R4E2G5"/>
<organism evidence="2 3">
    <name type="scientific">Flaviaesturariibacter aridisoli</name>
    <dbReference type="NCBI Taxonomy" id="2545761"/>
    <lineage>
        <taxon>Bacteria</taxon>
        <taxon>Pseudomonadati</taxon>
        <taxon>Bacteroidota</taxon>
        <taxon>Chitinophagia</taxon>
        <taxon>Chitinophagales</taxon>
        <taxon>Chitinophagaceae</taxon>
        <taxon>Flaviaestuariibacter</taxon>
    </lineage>
</organism>
<dbReference type="EMBL" id="SKFH01000005">
    <property type="protein sequence ID" value="TCZ73646.1"/>
    <property type="molecule type" value="Genomic_DNA"/>
</dbReference>
<dbReference type="PANTHER" id="PTHR43300:SF11">
    <property type="entry name" value="ACETYLTRANSFERASE RV3034C-RELATED"/>
    <property type="match status" value="1"/>
</dbReference>